<name>A0A821L0W2_9NEOP</name>
<organism evidence="2 3">
    <name type="scientific">Pieris macdunnoughi</name>
    <dbReference type="NCBI Taxonomy" id="345717"/>
    <lineage>
        <taxon>Eukaryota</taxon>
        <taxon>Metazoa</taxon>
        <taxon>Ecdysozoa</taxon>
        <taxon>Arthropoda</taxon>
        <taxon>Hexapoda</taxon>
        <taxon>Insecta</taxon>
        <taxon>Pterygota</taxon>
        <taxon>Neoptera</taxon>
        <taxon>Endopterygota</taxon>
        <taxon>Lepidoptera</taxon>
        <taxon>Glossata</taxon>
        <taxon>Ditrysia</taxon>
        <taxon>Papilionoidea</taxon>
        <taxon>Pieridae</taxon>
        <taxon>Pierinae</taxon>
        <taxon>Pieris</taxon>
    </lineage>
</organism>
<proteinExistence type="predicted"/>
<dbReference type="OrthoDB" id="2107370at2759"/>
<evidence type="ECO:0000256" key="1">
    <source>
        <dbReference type="SAM" id="MobiDB-lite"/>
    </source>
</evidence>
<evidence type="ECO:0000313" key="3">
    <source>
        <dbReference type="Proteomes" id="UP000663880"/>
    </source>
</evidence>
<gene>
    <name evidence="2" type="ORF">PMACD_LOCUS201</name>
</gene>
<sequence length="172" mass="19331">MSLPLKRSFSTEGHASRRDWKTRLSLRSRSGHSMDALRGRRCASLRAGTSIRVDDSGRATPARVPRAASSPGDQQTPKKSNWEVIEHFSSSRSRKSPTTASQWLHLSTNISCGLRAAPSFHYKPIIERVNLKPSNLIYYLVLNLAALLFDVFVKQLKLNNTRGNQIQDFLDP</sequence>
<protein>
    <submittedName>
        <fullName evidence="2">Uncharacterized protein</fullName>
    </submittedName>
</protein>
<evidence type="ECO:0000313" key="2">
    <source>
        <dbReference type="EMBL" id="CAF4743738.1"/>
    </source>
</evidence>
<feature type="region of interest" description="Disordered" evidence="1">
    <location>
        <begin position="1"/>
        <end position="39"/>
    </location>
</feature>
<comment type="caution">
    <text evidence="2">The sequence shown here is derived from an EMBL/GenBank/DDBJ whole genome shotgun (WGS) entry which is preliminary data.</text>
</comment>
<dbReference type="AlphaFoldDB" id="A0A821L0W2"/>
<keyword evidence="3" id="KW-1185">Reference proteome</keyword>
<reference evidence="2" key="1">
    <citation type="submission" date="2021-02" db="EMBL/GenBank/DDBJ databases">
        <authorList>
            <person name="Steward A R."/>
        </authorList>
    </citation>
    <scope>NUCLEOTIDE SEQUENCE</scope>
</reference>
<feature type="region of interest" description="Disordered" evidence="1">
    <location>
        <begin position="54"/>
        <end position="79"/>
    </location>
</feature>
<accession>A0A821L0W2</accession>
<dbReference type="EMBL" id="CAJOBZ010000001">
    <property type="protein sequence ID" value="CAF4743738.1"/>
    <property type="molecule type" value="Genomic_DNA"/>
</dbReference>
<dbReference type="Proteomes" id="UP000663880">
    <property type="component" value="Unassembled WGS sequence"/>
</dbReference>